<protein>
    <submittedName>
        <fullName evidence="1">Genomic scaffold, ProqFM164S01</fullName>
    </submittedName>
</protein>
<dbReference type="EMBL" id="HG792015">
    <property type="protein sequence ID" value="CDM27262.1"/>
    <property type="molecule type" value="Genomic_DNA"/>
</dbReference>
<reference evidence="1" key="1">
    <citation type="journal article" date="2014" name="Nat. Commun.">
        <title>Multiple recent horizontal transfers of a large genomic region in cheese making fungi.</title>
        <authorList>
            <person name="Cheeseman K."/>
            <person name="Ropars J."/>
            <person name="Renault P."/>
            <person name="Dupont J."/>
            <person name="Gouzy J."/>
            <person name="Branca A."/>
            <person name="Abraham A.L."/>
            <person name="Ceppi M."/>
            <person name="Conseiller E."/>
            <person name="Debuchy R."/>
            <person name="Malagnac F."/>
            <person name="Goarin A."/>
            <person name="Silar P."/>
            <person name="Lacoste S."/>
            <person name="Sallet E."/>
            <person name="Bensimon A."/>
            <person name="Giraud T."/>
            <person name="Brygoo Y."/>
        </authorList>
    </citation>
    <scope>NUCLEOTIDE SEQUENCE [LARGE SCALE GENOMIC DNA]</scope>
    <source>
        <strain evidence="1">FM164</strain>
    </source>
</reference>
<name>W6QCC3_PENRF</name>
<sequence length="85" mass="9493">MCSALNPNWEAVKTPLEDCTSASVPNPGMTRFRRSFSRVAMEKNGASEKGRSQRDSTSPFWATSPEPWNHSYACAAYTLVRLLHT</sequence>
<gene>
    <name evidence="1" type="ORF">PROQFM164_S01g001071</name>
</gene>
<keyword evidence="2" id="KW-1185">Reference proteome</keyword>
<evidence type="ECO:0000313" key="1">
    <source>
        <dbReference type="EMBL" id="CDM27262.1"/>
    </source>
</evidence>
<dbReference type="AlphaFoldDB" id="W6QCC3"/>
<proteinExistence type="predicted"/>
<organism evidence="1 2">
    <name type="scientific">Penicillium roqueforti (strain FM164)</name>
    <dbReference type="NCBI Taxonomy" id="1365484"/>
    <lineage>
        <taxon>Eukaryota</taxon>
        <taxon>Fungi</taxon>
        <taxon>Dikarya</taxon>
        <taxon>Ascomycota</taxon>
        <taxon>Pezizomycotina</taxon>
        <taxon>Eurotiomycetes</taxon>
        <taxon>Eurotiomycetidae</taxon>
        <taxon>Eurotiales</taxon>
        <taxon>Aspergillaceae</taxon>
        <taxon>Penicillium</taxon>
    </lineage>
</organism>
<evidence type="ECO:0000313" key="2">
    <source>
        <dbReference type="Proteomes" id="UP000030686"/>
    </source>
</evidence>
<accession>W6QCC3</accession>
<dbReference type="Proteomes" id="UP000030686">
    <property type="component" value="Unassembled WGS sequence"/>
</dbReference>